<evidence type="ECO:0000313" key="2">
    <source>
        <dbReference type="Proteomes" id="UP000243217"/>
    </source>
</evidence>
<reference evidence="1 2" key="1">
    <citation type="journal article" date="2014" name="Genome Biol. Evol.">
        <title>The secreted proteins of Achlya hypogyna and Thraustotheca clavata identify the ancestral oomycete secretome and reveal gene acquisitions by horizontal gene transfer.</title>
        <authorList>
            <person name="Misner I."/>
            <person name="Blouin N."/>
            <person name="Leonard G."/>
            <person name="Richards T.A."/>
            <person name="Lane C.E."/>
        </authorList>
    </citation>
    <scope>NUCLEOTIDE SEQUENCE [LARGE SCALE GENOMIC DNA]</scope>
    <source>
        <strain evidence="1 2">ATCC 34112</strain>
    </source>
</reference>
<dbReference type="EMBL" id="JNBS01002936">
    <property type="protein sequence ID" value="OQR88936.1"/>
    <property type="molecule type" value="Genomic_DNA"/>
</dbReference>
<gene>
    <name evidence="1" type="ORF">THRCLA_10016</name>
</gene>
<proteinExistence type="predicted"/>
<organism evidence="1 2">
    <name type="scientific">Thraustotheca clavata</name>
    <dbReference type="NCBI Taxonomy" id="74557"/>
    <lineage>
        <taxon>Eukaryota</taxon>
        <taxon>Sar</taxon>
        <taxon>Stramenopiles</taxon>
        <taxon>Oomycota</taxon>
        <taxon>Saprolegniomycetes</taxon>
        <taxon>Saprolegniales</taxon>
        <taxon>Achlyaceae</taxon>
        <taxon>Thraustotheca</taxon>
    </lineage>
</organism>
<comment type="caution">
    <text evidence="1">The sequence shown here is derived from an EMBL/GenBank/DDBJ whole genome shotgun (WGS) entry which is preliminary data.</text>
</comment>
<evidence type="ECO:0008006" key="3">
    <source>
        <dbReference type="Google" id="ProtNLM"/>
    </source>
</evidence>
<evidence type="ECO:0000313" key="1">
    <source>
        <dbReference type="EMBL" id="OQR88936.1"/>
    </source>
</evidence>
<accession>A0A1V9YT61</accession>
<name>A0A1V9YT61_9STRA</name>
<dbReference type="OrthoDB" id="59427at2759"/>
<keyword evidence="2" id="KW-1185">Reference proteome</keyword>
<protein>
    <recommendedName>
        <fullName evidence="3">Transmembrane protein 135 N-terminal domain-containing protein</fullName>
    </recommendedName>
</protein>
<sequence>MVSIESAVAGAKGAGSCLALGIAIASVRKRQLRPPSELFTALATGCGIFRTLEPTSKRTAACLASIAFFRLITDSHKHIVLSYALVELALQVYELFPPSKAVEHATSIAVTGRLMHTFMVNWEWILPSQLKMLDNQSCISPDILATTRAVFRSDMGSRCEAFHPNQSCGAFLRDKILAHIKNGAKIFFPIHLVAVLLAWKNNRLNLSKQGLDYVRSIFFLLGNYVFPYTFSCMVPIKSHRLTVLLGSITPYFAQLIEPPKRRFTIRKAVASYSLVTVFYQLKEYICFSKFSRQQVVSMATVMYATCMIYLLEHPERQNRWLMYGLYGYDIQIAKVKSEQKSISNEAQDIPSQMN</sequence>
<dbReference type="Proteomes" id="UP000243217">
    <property type="component" value="Unassembled WGS sequence"/>
</dbReference>
<dbReference type="AlphaFoldDB" id="A0A1V9YT61"/>